<name>A0A9N8DGU7_9STRA</name>
<feature type="signal peptide" evidence="3">
    <location>
        <begin position="1"/>
        <end position="39"/>
    </location>
</feature>
<comment type="caution">
    <text evidence="4">The sequence shown here is derived from an EMBL/GenBank/DDBJ whole genome shotgun (WGS) entry which is preliminary data.</text>
</comment>
<sequence length="810" mass="92172">MSSTPISLPTPRGSRKRACYWFFCIVLSLLALLFPSEIAKSGQLKNGGIVFSFNTSTSIRLNLERADTQPIKPNADTPHIKPDTDVDTGTSASGLSALNGNANEALIENNNTLSLVTSFWADSPAARKGVHRQEMEGAMLNNINNPHFDQVLVILDGANWESNCTHFKDRMNQLQQEFNEKMGSNLVHDTYHHQSTKKRKMPVLDCINIQYQPHYHELFNYATGQHVTGEIVIVANADQAFDDTVGWAKYIKWNTVLVLPTWGFHKDATPSPVKEHFRFVLGNESKAYQNGISYKCNDYETKSWDSYVFPKKLLQGRVNKESFMRKTTNKRKLGPFLTNEPDAERAALWGLMQSAGDVGGMDFNGCSVIRSWHLHDSPNFHMRRYGLWHQNSAAKSQNVPGPYRLPENPIQDAFASKPVFQNVPTSYGSKPVILPPAKPGSLSLVTSYWAQPPEEQSHNTLHRLEIEVTILNNLNNPYFEQVVVILDGATTSCNCLHFKERMAEHAAKYNQFMGIDVNSTDYKSQKRAVLDCVDVWVGQPNYFDMFMYATNPGLITSEIVILANADQAFDESVQWAKHIKFTTVLALPTWGLYMDRVPSPTKDHFIFIHGTNSTEYKTEIPSRCREWEKSWDAYVFHRKLVAGRLHPESFKRPTVHWATSRRRDSAFFKMNEIGGENAGLWALMEGLPEATDVNGCTVIQTWHFHGAPKMHAHERNEEYWFWRGSKDPKKYGHRVPRPYRLPALDSATVTASFSIATPQKAMLELTPAEKIKIYEREKAQCENEVKADKREKSQEELDDEMRKCLGIEKK</sequence>
<feature type="coiled-coil region" evidence="1">
    <location>
        <begin position="771"/>
        <end position="798"/>
    </location>
</feature>
<evidence type="ECO:0000256" key="3">
    <source>
        <dbReference type="SAM" id="SignalP"/>
    </source>
</evidence>
<dbReference type="Proteomes" id="UP001153069">
    <property type="component" value="Unassembled WGS sequence"/>
</dbReference>
<organism evidence="4 5">
    <name type="scientific">Seminavis robusta</name>
    <dbReference type="NCBI Taxonomy" id="568900"/>
    <lineage>
        <taxon>Eukaryota</taxon>
        <taxon>Sar</taxon>
        <taxon>Stramenopiles</taxon>
        <taxon>Ochrophyta</taxon>
        <taxon>Bacillariophyta</taxon>
        <taxon>Bacillariophyceae</taxon>
        <taxon>Bacillariophycidae</taxon>
        <taxon>Naviculales</taxon>
        <taxon>Naviculaceae</taxon>
        <taxon>Seminavis</taxon>
    </lineage>
</organism>
<dbReference type="EMBL" id="CAICTM010000137">
    <property type="protein sequence ID" value="CAB9502507.1"/>
    <property type="molecule type" value="Genomic_DNA"/>
</dbReference>
<evidence type="ECO:0000256" key="1">
    <source>
        <dbReference type="SAM" id="Coils"/>
    </source>
</evidence>
<keyword evidence="3" id="KW-0732">Signal</keyword>
<reference evidence="4" key="1">
    <citation type="submission" date="2020-06" db="EMBL/GenBank/DDBJ databases">
        <authorList>
            <consortium name="Plant Systems Biology data submission"/>
        </authorList>
    </citation>
    <scope>NUCLEOTIDE SEQUENCE</scope>
    <source>
        <strain evidence="4">D6</strain>
    </source>
</reference>
<evidence type="ECO:0000256" key="2">
    <source>
        <dbReference type="SAM" id="MobiDB-lite"/>
    </source>
</evidence>
<protein>
    <submittedName>
        <fullName evidence="4">Uncharacterized protein</fullName>
    </submittedName>
</protein>
<dbReference type="AlphaFoldDB" id="A0A9N8DGU7"/>
<evidence type="ECO:0000313" key="4">
    <source>
        <dbReference type="EMBL" id="CAB9502507.1"/>
    </source>
</evidence>
<gene>
    <name evidence="4" type="ORF">SEMRO_138_G064830.1</name>
</gene>
<accession>A0A9N8DGU7</accession>
<proteinExistence type="predicted"/>
<evidence type="ECO:0000313" key="5">
    <source>
        <dbReference type="Proteomes" id="UP001153069"/>
    </source>
</evidence>
<feature type="chain" id="PRO_5040169990" evidence="3">
    <location>
        <begin position="40"/>
        <end position="810"/>
    </location>
</feature>
<feature type="region of interest" description="Disordered" evidence="2">
    <location>
        <begin position="69"/>
        <end position="90"/>
    </location>
</feature>
<keyword evidence="1" id="KW-0175">Coiled coil</keyword>
<keyword evidence="5" id="KW-1185">Reference proteome</keyword>